<keyword evidence="2" id="KW-0677">Repeat</keyword>
<feature type="repeat" description="WD" evidence="3">
    <location>
        <begin position="101"/>
        <end position="135"/>
    </location>
</feature>
<dbReference type="InterPro" id="IPR036322">
    <property type="entry name" value="WD40_repeat_dom_sf"/>
</dbReference>
<evidence type="ECO:0000256" key="2">
    <source>
        <dbReference type="ARBA" id="ARBA00022737"/>
    </source>
</evidence>
<dbReference type="Gramene" id="KFK40574">
    <property type="protein sequence ID" value="KFK40574"/>
    <property type="gene ID" value="AALP_AA2G014100"/>
</dbReference>
<dbReference type="InterPro" id="IPR040324">
    <property type="entry name" value="WDR44/Dgr2"/>
</dbReference>
<proteinExistence type="predicted"/>
<gene>
    <name evidence="4" type="ordered locus">AALP_Aa2g014100</name>
</gene>
<dbReference type="Gene3D" id="2.130.10.10">
    <property type="entry name" value="YVTN repeat-like/Quinoprotein amine dehydrogenase"/>
    <property type="match status" value="1"/>
</dbReference>
<dbReference type="Proteomes" id="UP000029120">
    <property type="component" value="Chromosome 2"/>
</dbReference>
<keyword evidence="1 3" id="KW-0853">WD repeat</keyword>
<name>A0A087HEM2_ARAAL</name>
<evidence type="ECO:0000256" key="1">
    <source>
        <dbReference type="ARBA" id="ARBA00022574"/>
    </source>
</evidence>
<sequence>MKKSIPILSSAKSLSSESISSESKRARGREIEKMRAILINGLHAVKLEDAMDLFSDMVEPCPFSSIIEFNKLLSGIAKMTKSDHGRLVLSCSMDKTVWLCDIAHNDYVTCVQFNPLDEDYFISGSLDAKIRIWNT</sequence>
<keyword evidence="5" id="KW-1185">Reference proteome</keyword>
<dbReference type="Pfam" id="PF00400">
    <property type="entry name" value="WD40"/>
    <property type="match status" value="2"/>
</dbReference>
<evidence type="ECO:0000256" key="3">
    <source>
        <dbReference type="PROSITE-ProRule" id="PRU00221"/>
    </source>
</evidence>
<evidence type="ECO:0000313" key="4">
    <source>
        <dbReference type="EMBL" id="KFK40574.1"/>
    </source>
</evidence>
<dbReference type="PANTHER" id="PTHR14221">
    <property type="entry name" value="WD REPEAT DOMAIN 44"/>
    <property type="match status" value="1"/>
</dbReference>
<dbReference type="SMART" id="SM00320">
    <property type="entry name" value="WD40"/>
    <property type="match status" value="1"/>
</dbReference>
<organism evidence="4 5">
    <name type="scientific">Arabis alpina</name>
    <name type="common">Alpine rock-cress</name>
    <dbReference type="NCBI Taxonomy" id="50452"/>
    <lineage>
        <taxon>Eukaryota</taxon>
        <taxon>Viridiplantae</taxon>
        <taxon>Streptophyta</taxon>
        <taxon>Embryophyta</taxon>
        <taxon>Tracheophyta</taxon>
        <taxon>Spermatophyta</taxon>
        <taxon>Magnoliopsida</taxon>
        <taxon>eudicotyledons</taxon>
        <taxon>Gunneridae</taxon>
        <taxon>Pentapetalae</taxon>
        <taxon>rosids</taxon>
        <taxon>malvids</taxon>
        <taxon>Brassicales</taxon>
        <taxon>Brassicaceae</taxon>
        <taxon>Arabideae</taxon>
        <taxon>Arabis</taxon>
    </lineage>
</organism>
<dbReference type="SUPFAM" id="SSF50978">
    <property type="entry name" value="WD40 repeat-like"/>
    <property type="match status" value="1"/>
</dbReference>
<dbReference type="PANTHER" id="PTHR14221:SF41">
    <property type="entry name" value="TRANSDUCIN_WD40 REPEAT-LIKE SUPERFAMILY PROTEIN"/>
    <property type="match status" value="1"/>
</dbReference>
<dbReference type="EMBL" id="CM002870">
    <property type="protein sequence ID" value="KFK40574.1"/>
    <property type="molecule type" value="Genomic_DNA"/>
</dbReference>
<dbReference type="InterPro" id="IPR001680">
    <property type="entry name" value="WD40_rpt"/>
</dbReference>
<dbReference type="AlphaFoldDB" id="A0A087HEM2"/>
<evidence type="ECO:0000313" key="5">
    <source>
        <dbReference type="Proteomes" id="UP000029120"/>
    </source>
</evidence>
<dbReference type="PROSITE" id="PS50294">
    <property type="entry name" value="WD_REPEATS_REGION"/>
    <property type="match status" value="1"/>
</dbReference>
<protein>
    <submittedName>
        <fullName evidence="4">Uncharacterized protein</fullName>
    </submittedName>
</protein>
<accession>A0A087HEM2</accession>
<dbReference type="PROSITE" id="PS50082">
    <property type="entry name" value="WD_REPEATS_2"/>
    <property type="match status" value="1"/>
</dbReference>
<reference evidence="5" key="1">
    <citation type="journal article" date="2015" name="Nat. Plants">
        <title>Genome expansion of Arabis alpina linked with retrotransposition and reduced symmetric DNA methylation.</title>
        <authorList>
            <person name="Willing E.M."/>
            <person name="Rawat V."/>
            <person name="Mandakova T."/>
            <person name="Maumus F."/>
            <person name="James G.V."/>
            <person name="Nordstroem K.J."/>
            <person name="Becker C."/>
            <person name="Warthmann N."/>
            <person name="Chica C."/>
            <person name="Szarzynska B."/>
            <person name="Zytnicki M."/>
            <person name="Albani M.C."/>
            <person name="Kiefer C."/>
            <person name="Bergonzi S."/>
            <person name="Castaings L."/>
            <person name="Mateos J.L."/>
            <person name="Berns M.C."/>
            <person name="Bujdoso N."/>
            <person name="Piofczyk T."/>
            <person name="de Lorenzo L."/>
            <person name="Barrero-Sicilia C."/>
            <person name="Mateos I."/>
            <person name="Piednoel M."/>
            <person name="Hagmann J."/>
            <person name="Chen-Min-Tao R."/>
            <person name="Iglesias-Fernandez R."/>
            <person name="Schuster S.C."/>
            <person name="Alonso-Blanco C."/>
            <person name="Roudier F."/>
            <person name="Carbonero P."/>
            <person name="Paz-Ares J."/>
            <person name="Davis S.J."/>
            <person name="Pecinka A."/>
            <person name="Quesneville H."/>
            <person name="Colot V."/>
            <person name="Lysak M.A."/>
            <person name="Weigel D."/>
            <person name="Coupland G."/>
            <person name="Schneeberger K."/>
        </authorList>
    </citation>
    <scope>NUCLEOTIDE SEQUENCE [LARGE SCALE GENOMIC DNA]</scope>
    <source>
        <strain evidence="5">cv. Pajares</strain>
    </source>
</reference>
<dbReference type="InterPro" id="IPR015943">
    <property type="entry name" value="WD40/YVTN_repeat-like_dom_sf"/>
</dbReference>